<sequence>MSSQLMFSINLSKCINCKTCEMSCNDYHGLSGIHRRNVVTYENDSLIPVHLSISCNHCLNPVCVSICPENNFLKRSDGVVIHNPSNCRACRRCVTACPFHAPKINPKTNRVDKCNLCIERLDEGLKPVCVENCVTNALGIIEVNRKERKSYDFGEVDVPIASYTNPSIFVIDKQIGLTFFREEEA</sequence>
<proteinExistence type="predicted"/>
<comment type="caution">
    <text evidence="6">The sequence shown here is derived from an EMBL/GenBank/DDBJ whole genome shotgun (WGS) entry which is preliminary data.</text>
</comment>
<dbReference type="PROSITE" id="PS00198">
    <property type="entry name" value="4FE4S_FER_1"/>
    <property type="match status" value="1"/>
</dbReference>
<keyword evidence="1" id="KW-0004">4Fe-4S</keyword>
<dbReference type="PROSITE" id="PS51379">
    <property type="entry name" value="4FE4S_FER_2"/>
    <property type="match status" value="2"/>
</dbReference>
<keyword evidence="4" id="KW-0411">Iron-sulfur</keyword>
<name>A0ABT9V805_9BACL</name>
<gene>
    <name evidence="6" type="ORF">J2S07_003404</name>
</gene>
<dbReference type="InterPro" id="IPR050954">
    <property type="entry name" value="ET_IronSulfur_Cluster-Binding"/>
</dbReference>
<organism evidence="6 7">
    <name type="scientific">Anoxybacillus andreesenii</name>
    <dbReference type="NCBI Taxonomy" id="1325932"/>
    <lineage>
        <taxon>Bacteria</taxon>
        <taxon>Bacillati</taxon>
        <taxon>Bacillota</taxon>
        <taxon>Bacilli</taxon>
        <taxon>Bacillales</taxon>
        <taxon>Anoxybacillaceae</taxon>
        <taxon>Anoxybacillus</taxon>
    </lineage>
</organism>
<accession>A0ABT9V805</accession>
<feature type="domain" description="4Fe-4S ferredoxin-type" evidence="5">
    <location>
        <begin position="78"/>
        <end position="107"/>
    </location>
</feature>
<reference evidence="6 7" key="1">
    <citation type="submission" date="2023-07" db="EMBL/GenBank/DDBJ databases">
        <title>Genomic Encyclopedia of Type Strains, Phase IV (KMG-IV): sequencing the most valuable type-strain genomes for metagenomic binning, comparative biology and taxonomic classification.</title>
        <authorList>
            <person name="Goeker M."/>
        </authorList>
    </citation>
    <scope>NUCLEOTIDE SEQUENCE [LARGE SCALE GENOMIC DNA]</scope>
    <source>
        <strain evidence="6 7">DSM 23948</strain>
    </source>
</reference>
<dbReference type="CDD" id="cd16371">
    <property type="entry name" value="DMSOR_beta_like"/>
    <property type="match status" value="1"/>
</dbReference>
<evidence type="ECO:0000313" key="7">
    <source>
        <dbReference type="Proteomes" id="UP001231362"/>
    </source>
</evidence>
<dbReference type="RefSeq" id="WP_307151555.1">
    <property type="nucleotide sequence ID" value="NZ_JAUSTU010000019.1"/>
</dbReference>
<evidence type="ECO:0000259" key="5">
    <source>
        <dbReference type="PROSITE" id="PS51379"/>
    </source>
</evidence>
<evidence type="ECO:0000256" key="2">
    <source>
        <dbReference type="ARBA" id="ARBA00022723"/>
    </source>
</evidence>
<keyword evidence="7" id="KW-1185">Reference proteome</keyword>
<dbReference type="SUPFAM" id="SSF54862">
    <property type="entry name" value="4Fe-4S ferredoxins"/>
    <property type="match status" value="1"/>
</dbReference>
<dbReference type="PANTHER" id="PTHR43177">
    <property type="entry name" value="PROTEIN NRFC"/>
    <property type="match status" value="1"/>
</dbReference>
<dbReference type="PANTHER" id="PTHR43177:SF3">
    <property type="entry name" value="PROTEIN NRFC HOMOLOG"/>
    <property type="match status" value="1"/>
</dbReference>
<dbReference type="Pfam" id="PF13247">
    <property type="entry name" value="Fer4_11"/>
    <property type="match status" value="1"/>
</dbReference>
<evidence type="ECO:0000256" key="4">
    <source>
        <dbReference type="ARBA" id="ARBA00023014"/>
    </source>
</evidence>
<dbReference type="InterPro" id="IPR017896">
    <property type="entry name" value="4Fe4S_Fe-S-bd"/>
</dbReference>
<dbReference type="Proteomes" id="UP001231362">
    <property type="component" value="Unassembled WGS sequence"/>
</dbReference>
<evidence type="ECO:0000256" key="3">
    <source>
        <dbReference type="ARBA" id="ARBA00023004"/>
    </source>
</evidence>
<keyword evidence="3" id="KW-0408">Iron</keyword>
<feature type="domain" description="4Fe-4S ferredoxin-type" evidence="5">
    <location>
        <begin position="5"/>
        <end position="35"/>
    </location>
</feature>
<keyword evidence="2" id="KW-0479">Metal-binding</keyword>
<protein>
    <submittedName>
        <fullName evidence="6">Fe-S-cluster-containing dehydrogenase component</fullName>
    </submittedName>
</protein>
<dbReference type="EMBL" id="JAUSTU010000019">
    <property type="protein sequence ID" value="MDQ0157078.1"/>
    <property type="molecule type" value="Genomic_DNA"/>
</dbReference>
<evidence type="ECO:0000256" key="1">
    <source>
        <dbReference type="ARBA" id="ARBA00022485"/>
    </source>
</evidence>
<dbReference type="InterPro" id="IPR017900">
    <property type="entry name" value="4Fe4S_Fe_S_CS"/>
</dbReference>
<dbReference type="Gene3D" id="3.30.70.20">
    <property type="match status" value="2"/>
</dbReference>
<evidence type="ECO:0000313" key="6">
    <source>
        <dbReference type="EMBL" id="MDQ0157078.1"/>
    </source>
</evidence>